<evidence type="ECO:0000313" key="2">
    <source>
        <dbReference type="EMBL" id="TWR30268.1"/>
    </source>
</evidence>
<dbReference type="Pfam" id="PF18942">
    <property type="entry name" value="DUF5689"/>
    <property type="match status" value="1"/>
</dbReference>
<dbReference type="AlphaFoldDB" id="A0A563UFY1"/>
<dbReference type="InterPro" id="IPR043744">
    <property type="entry name" value="DUF5689"/>
</dbReference>
<evidence type="ECO:0000313" key="3">
    <source>
        <dbReference type="Proteomes" id="UP000320042"/>
    </source>
</evidence>
<protein>
    <recommendedName>
        <fullName evidence="1">DUF5689 domain-containing protein</fullName>
    </recommendedName>
</protein>
<dbReference type="PROSITE" id="PS51257">
    <property type="entry name" value="PROKAR_LIPOPROTEIN"/>
    <property type="match status" value="1"/>
</dbReference>
<keyword evidence="3" id="KW-1185">Reference proteome</keyword>
<reference evidence="2 3" key="1">
    <citation type="submission" date="2019-07" db="EMBL/GenBank/DDBJ databases">
        <authorList>
            <person name="Kim J."/>
        </authorList>
    </citation>
    <scope>NUCLEOTIDE SEQUENCE [LARGE SCALE GENOMIC DNA]</scope>
    <source>
        <strain evidence="3">dk17</strain>
    </source>
</reference>
<gene>
    <name evidence="2" type="ORF">FPZ43_04830</name>
</gene>
<dbReference type="EMBL" id="VOEJ01000002">
    <property type="protein sequence ID" value="TWR30268.1"/>
    <property type="molecule type" value="Genomic_DNA"/>
</dbReference>
<organism evidence="2 3">
    <name type="scientific">Mucilaginibacter pallidiroseus</name>
    <dbReference type="NCBI Taxonomy" id="2599295"/>
    <lineage>
        <taxon>Bacteria</taxon>
        <taxon>Pseudomonadati</taxon>
        <taxon>Bacteroidota</taxon>
        <taxon>Sphingobacteriia</taxon>
        <taxon>Sphingobacteriales</taxon>
        <taxon>Sphingobacteriaceae</taxon>
        <taxon>Mucilaginibacter</taxon>
    </lineage>
</organism>
<comment type="caution">
    <text evidence="2">The sequence shown here is derived from an EMBL/GenBank/DDBJ whole genome shotgun (WGS) entry which is preliminary data.</text>
</comment>
<feature type="domain" description="DUF5689" evidence="1">
    <location>
        <begin position="31"/>
        <end position="241"/>
    </location>
</feature>
<accession>A0A563UFY1</accession>
<evidence type="ECO:0000259" key="1">
    <source>
        <dbReference type="Pfam" id="PF18942"/>
    </source>
</evidence>
<dbReference type="Proteomes" id="UP000320042">
    <property type="component" value="Unassembled WGS sequence"/>
</dbReference>
<name>A0A563UFY1_9SPHI</name>
<proteinExistence type="predicted"/>
<sequence>MRFFYIMLCLAAFALGSCKKQNFAEGQLSPIIAVSDLRAIYRGNDVTLTKDNMLGAYQITGTVISRPDSGNVPVGVVVMQNYRRGVLRGISFNLGDLAGTYHSGDSLLINVENTVLKRVNGSLQITGLTQANIQKVSENNAVRVTSASSYSIKQNPDQYENTLVQIKTATVSPAPTFEDTFAGDRFLVNGADSIMLHTEATSSFAKAKLPASATVAGILFVGQDANGGQILQLWPRGISDVSDITAPPDPNVNLGKAPVIITGYINDTKGADGNYEYFQFRATRAIDFSKTPMAVVTCTNAGTAAPNAGDAPGAGWATGGGRTYKFNLTEGTVAKGEFFYVGGSNKRINGPNTTDISSAKWIRAIAYVTNDGDGFGSKSSGLLPNSGNAGGIAIFDGVTVTEASVPVDAIIFGGTGKTTMYNATTNKGYRVADNDRYSSVDGTGAAQPFFFQGTNQYVIPHSTPADAGIFVKLGGNFDATAKTWITPRTFTFLTLSATAGLTDIEGGADGNKLTN</sequence>